<protein>
    <submittedName>
        <fullName evidence="1">Uncharacterized protein</fullName>
    </submittedName>
</protein>
<dbReference type="Proteomes" id="UP000002059">
    <property type="component" value="Partially assembled WGS sequence"/>
</dbReference>
<evidence type="ECO:0000313" key="1">
    <source>
        <dbReference type="EMBL" id="KGQ01454.1"/>
    </source>
</evidence>
<dbReference type="EMBL" id="KN294001">
    <property type="protein sequence ID" value="KGQ01454.1"/>
    <property type="molecule type" value="Genomic_DNA"/>
</dbReference>
<reference evidence="1 2" key="1">
    <citation type="journal article" date="2011" name="PLoS Genet.">
        <title>Comparative genomic analysis of human fungal pathogens causing paracoccidioidomycosis.</title>
        <authorList>
            <person name="Desjardins C.A."/>
            <person name="Champion M.D."/>
            <person name="Holder J.W."/>
            <person name="Muszewska A."/>
            <person name="Goldberg J."/>
            <person name="Bailao A.M."/>
            <person name="Brigido M.M."/>
            <person name="Ferreira M.E."/>
            <person name="Garcia A.M."/>
            <person name="Grynberg M."/>
            <person name="Gujja S."/>
            <person name="Heiman D.I."/>
            <person name="Henn M.R."/>
            <person name="Kodira C.D."/>
            <person name="Leon-Narvaez H."/>
            <person name="Longo L.V."/>
            <person name="Ma L.J."/>
            <person name="Malavazi I."/>
            <person name="Matsuo A.L."/>
            <person name="Morais F.V."/>
            <person name="Pereira M."/>
            <person name="Rodriguez-Brito S."/>
            <person name="Sakthikumar S."/>
            <person name="Salem-Izacc S.M."/>
            <person name="Sykes S.M."/>
            <person name="Teixeira M.M."/>
            <person name="Vallejo M.C."/>
            <person name="Walter M.E."/>
            <person name="Yandava C."/>
            <person name="Young S."/>
            <person name="Zeng Q."/>
            <person name="Zucker J."/>
            <person name="Felipe M.S."/>
            <person name="Goldman G.H."/>
            <person name="Haas B.J."/>
            <person name="McEwen J.G."/>
            <person name="Nino-Vega G."/>
            <person name="Puccia R."/>
            <person name="San-Blas G."/>
            <person name="Soares C.M."/>
            <person name="Birren B.W."/>
            <person name="Cuomo C.A."/>
        </authorList>
    </citation>
    <scope>NUCLEOTIDE SEQUENCE [LARGE SCALE GENOMIC DNA]</scope>
    <source>
        <strain evidence="2">ATCC MYA-826 / Pb01</strain>
    </source>
</reference>
<dbReference type="RefSeq" id="XP_015702976.1">
    <property type="nucleotide sequence ID" value="XM_015847384.1"/>
</dbReference>
<sequence length="189" mass="20882">MLWARSMRDTWDAQPLKPSPVCLLGTNELVLACLVRLGVATILNPGLISMKSAVPRIAVKGYLQDTRVGPVATTGSSAAPRFNEPILTPCCGSQGSEVKQRETHKPFLKGRDSPDLQDPFLTNPQTIPITGAPTRCFWAPKWAAYPNCLCDILDGQQSKLLNPHPQKLTLVDYRPIRVLRDVRNQTINQ</sequence>
<dbReference type="HOGENOM" id="CLU_1434841_0_0_1"/>
<keyword evidence="2" id="KW-1185">Reference proteome</keyword>
<dbReference type="KEGG" id="pbl:PAAG_11802"/>
<evidence type="ECO:0000313" key="2">
    <source>
        <dbReference type="Proteomes" id="UP000002059"/>
    </source>
</evidence>
<dbReference type="AlphaFoldDB" id="A0A0A2VKN0"/>
<dbReference type="GeneID" id="26970677"/>
<name>A0A0A2VKN0_PARBA</name>
<organism evidence="1 2">
    <name type="scientific">Paracoccidioides lutzii (strain ATCC MYA-826 / Pb01)</name>
    <name type="common">Paracoccidioides brasiliensis</name>
    <dbReference type="NCBI Taxonomy" id="502779"/>
    <lineage>
        <taxon>Eukaryota</taxon>
        <taxon>Fungi</taxon>
        <taxon>Dikarya</taxon>
        <taxon>Ascomycota</taxon>
        <taxon>Pezizomycotina</taxon>
        <taxon>Eurotiomycetes</taxon>
        <taxon>Eurotiomycetidae</taxon>
        <taxon>Onygenales</taxon>
        <taxon>Ajellomycetaceae</taxon>
        <taxon>Paracoccidioides</taxon>
    </lineage>
</organism>
<accession>A0A0A2VKN0</accession>
<gene>
    <name evidence="1" type="ORF">PAAG_11802</name>
</gene>
<proteinExistence type="predicted"/>
<dbReference type="OrthoDB" id="10558566at2759"/>
<dbReference type="VEuPathDB" id="FungiDB:PAAG_11802"/>